<dbReference type="Gene3D" id="2.40.128.130">
    <property type="entry name" value="Autotransporter beta-domain"/>
    <property type="match status" value="1"/>
</dbReference>
<feature type="domain" description="Autotransporter" evidence="3">
    <location>
        <begin position="648"/>
        <end position="916"/>
    </location>
</feature>
<dbReference type="AlphaFoldDB" id="A0A2D1R671"/>
<dbReference type="SUPFAM" id="SSF103515">
    <property type="entry name" value="Autotransporter"/>
    <property type="match status" value="1"/>
</dbReference>
<gene>
    <name evidence="4" type="ORF">BV87_19535</name>
</gene>
<evidence type="ECO:0000256" key="1">
    <source>
        <dbReference type="SAM" id="MobiDB-lite"/>
    </source>
</evidence>
<feature type="chain" id="PRO_5013823770" description="Autotransporter domain-containing protein" evidence="2">
    <location>
        <begin position="26"/>
        <end position="916"/>
    </location>
</feature>
<dbReference type="Proteomes" id="UP000037029">
    <property type="component" value="Chromosome"/>
</dbReference>
<dbReference type="EMBL" id="CP020925">
    <property type="protein sequence ID" value="ATP20357.1"/>
    <property type="molecule type" value="Genomic_DNA"/>
</dbReference>
<feature type="signal peptide" evidence="2">
    <location>
        <begin position="1"/>
        <end position="25"/>
    </location>
</feature>
<evidence type="ECO:0000256" key="2">
    <source>
        <dbReference type="SAM" id="SignalP"/>
    </source>
</evidence>
<proteinExistence type="predicted"/>
<name>A0A2D1R671_SPHYA</name>
<dbReference type="InterPro" id="IPR036709">
    <property type="entry name" value="Autotransporte_beta_dom_sf"/>
</dbReference>
<evidence type="ECO:0000259" key="3">
    <source>
        <dbReference type="PROSITE" id="PS51208"/>
    </source>
</evidence>
<protein>
    <recommendedName>
        <fullName evidence="3">Autotransporter domain-containing protein</fullName>
    </recommendedName>
</protein>
<dbReference type="RefSeq" id="WP_107917620.1">
    <property type="nucleotide sequence ID" value="NZ_CP020925.1"/>
</dbReference>
<dbReference type="PROSITE" id="PS51208">
    <property type="entry name" value="AUTOTRANSPORTER"/>
    <property type="match status" value="1"/>
</dbReference>
<feature type="region of interest" description="Disordered" evidence="1">
    <location>
        <begin position="146"/>
        <end position="612"/>
    </location>
</feature>
<accession>A0A2D1R671</accession>
<evidence type="ECO:0000313" key="4">
    <source>
        <dbReference type="EMBL" id="ATP20357.1"/>
    </source>
</evidence>
<dbReference type="Pfam" id="PF03797">
    <property type="entry name" value="Autotransporter"/>
    <property type="match status" value="1"/>
</dbReference>
<keyword evidence="2" id="KW-0732">Signal</keyword>
<sequence length="916" mass="98928">MTYWRLHWHAGVLSVAGSVAGMALATTGAMAQSETPAGRIIFLGWTEGKDHSVWLSGVDPGEFFVVFPETGERVDSWTQPDTGLHLTVSPIVRENGGTHNLFAHIRTEYAEYDNFVDSADQHPGGINFPDHWNRPDPELPDLVTPELRPNPDTVTPGLRPLPDTVTPGLRPNPDLITPGLRPLPETVTPELRPNPDTVTPGLRPDPDTVTPERQPDPEIVTPELRPVPVPITPEARPDPDTVTPEVRPDPDTPTPEIRPDPDTVTPGLRPDPDTVTPGLRPDPDTVTPGLRPDPDTVTPGLRPDPDTVTPGLRPDPDTVTPGLRPDPDTVTPGLRPDPDTVTPGLRPDPDTVTPGLRPDPDTVTPGLRPDPDTVTPGLRPDPDTVTPGLRPDPDTVTPGLRPDPDTVTPGLRPDPDTVTPGLRPDPDTVTPGLRPDPDTVTPGLRPDPDTVTPGLRPDPDTVTPGLRPDPDTVTPGLRPDPDTVTPGLRPDPDTVTPGLRPDPDTVTPGLRPDPDTVTPGLRPDPDTVTPGLRPDPDTVTPGLRPDPDTVTPGLRPDPDTVTPGLRPDPDTVTPGLRPGPDVGGPTVRPLQRPRPETLPPIAPTGVAPGRDERRPMLMTADEVCRAGREGRLRGDPQLVEKACRIAANARRRWTAWGEWNYSTLKDDRSGARTKGSANQYNIGLDRWIDKRTVAGLAIQFGNSDYKSFNGGMRQQADSITVKPYMVHRMADSDVVLDASIGFNFGEYEQHVLMLSGKHDSFTLSGTIGMSAQRPLGSFLLRPRLSWSYASIWHDNYVLQGQVGGIDLRVLQGDARYDYGAVATSLEISRPCRSDDMVITPYVEGGVDFAYLRPNGGRVLGPDLRLIATTPATGSVRFGTRIQLRGNVALIGSGEYYGIGSGGLSSWQWRGNLSFRF</sequence>
<dbReference type="SMART" id="SM00869">
    <property type="entry name" value="Autotransporter"/>
    <property type="match status" value="1"/>
</dbReference>
<reference evidence="4 5" key="1">
    <citation type="submission" date="2017-04" db="EMBL/GenBank/DDBJ databases">
        <title>Characterization, genome and methylation analysis of a phthalic acid esters degrading strain Sphingobium yanoikuyae SHJ.</title>
        <authorList>
            <person name="Feng L."/>
        </authorList>
    </citation>
    <scope>NUCLEOTIDE SEQUENCE [LARGE SCALE GENOMIC DNA]</scope>
    <source>
        <strain evidence="4 5">SHJ</strain>
    </source>
</reference>
<organism evidence="4 5">
    <name type="scientific">Sphingobium yanoikuyae</name>
    <name type="common">Sphingomonas yanoikuyae</name>
    <dbReference type="NCBI Taxonomy" id="13690"/>
    <lineage>
        <taxon>Bacteria</taxon>
        <taxon>Pseudomonadati</taxon>
        <taxon>Pseudomonadota</taxon>
        <taxon>Alphaproteobacteria</taxon>
        <taxon>Sphingomonadales</taxon>
        <taxon>Sphingomonadaceae</taxon>
        <taxon>Sphingobium</taxon>
    </lineage>
</organism>
<dbReference type="InterPro" id="IPR005546">
    <property type="entry name" value="Autotransporte_beta"/>
</dbReference>
<evidence type="ECO:0000313" key="5">
    <source>
        <dbReference type="Proteomes" id="UP000037029"/>
    </source>
</evidence>
<dbReference type="PRINTS" id="PR01217">
    <property type="entry name" value="PRICHEXTENSN"/>
</dbReference>